<proteinExistence type="predicted"/>
<sequence>MPRIKGRRLCPHCSLLHPLITCPDFKIQNVKRRKEIIFKLNRCPACFGSHPFSVCRSKKTCFVCNDGSHNTLLHEDNLRTSSSLELSSSVSPAPKLLLKMSPPENSDVPLTTPAASLFSPEDQPRELQDSPF</sequence>
<dbReference type="EMBL" id="OU963866">
    <property type="protein sequence ID" value="CAH0390666.1"/>
    <property type="molecule type" value="Genomic_DNA"/>
</dbReference>
<protein>
    <submittedName>
        <fullName evidence="2">Uncharacterized protein</fullName>
    </submittedName>
</protein>
<keyword evidence="3" id="KW-1185">Reference proteome</keyword>
<reference evidence="2" key="1">
    <citation type="submission" date="2021-12" db="EMBL/GenBank/DDBJ databases">
        <authorList>
            <person name="King R."/>
        </authorList>
    </citation>
    <scope>NUCLEOTIDE SEQUENCE</scope>
</reference>
<evidence type="ECO:0000313" key="3">
    <source>
        <dbReference type="Proteomes" id="UP001152759"/>
    </source>
</evidence>
<accession>A0A9P0AHJ3</accession>
<evidence type="ECO:0000313" key="2">
    <source>
        <dbReference type="EMBL" id="CAH0390666.1"/>
    </source>
</evidence>
<organism evidence="2 3">
    <name type="scientific">Bemisia tabaci</name>
    <name type="common">Sweetpotato whitefly</name>
    <name type="synonym">Aleurodes tabaci</name>
    <dbReference type="NCBI Taxonomy" id="7038"/>
    <lineage>
        <taxon>Eukaryota</taxon>
        <taxon>Metazoa</taxon>
        <taxon>Ecdysozoa</taxon>
        <taxon>Arthropoda</taxon>
        <taxon>Hexapoda</taxon>
        <taxon>Insecta</taxon>
        <taxon>Pterygota</taxon>
        <taxon>Neoptera</taxon>
        <taxon>Paraneoptera</taxon>
        <taxon>Hemiptera</taxon>
        <taxon>Sternorrhyncha</taxon>
        <taxon>Aleyrodoidea</taxon>
        <taxon>Aleyrodidae</taxon>
        <taxon>Aleyrodinae</taxon>
        <taxon>Bemisia</taxon>
    </lineage>
</organism>
<feature type="region of interest" description="Disordered" evidence="1">
    <location>
        <begin position="95"/>
        <end position="132"/>
    </location>
</feature>
<feature type="compositionally biased region" description="Basic and acidic residues" evidence="1">
    <location>
        <begin position="122"/>
        <end position="132"/>
    </location>
</feature>
<name>A0A9P0AHJ3_BEMTA</name>
<gene>
    <name evidence="2" type="ORF">BEMITA_LOCUS9369</name>
</gene>
<dbReference type="Proteomes" id="UP001152759">
    <property type="component" value="Chromosome 5"/>
</dbReference>
<evidence type="ECO:0000256" key="1">
    <source>
        <dbReference type="SAM" id="MobiDB-lite"/>
    </source>
</evidence>
<dbReference type="AlphaFoldDB" id="A0A9P0AHJ3"/>